<name>A0AA51X7J5_9GAMM</name>
<reference evidence="2 3" key="1">
    <citation type="submission" date="2023-08" db="EMBL/GenBank/DDBJ databases">
        <title>Pleionea litopenaei sp. nov., isolated from stomach of juvenile Litopenaeus vannamei.</title>
        <authorList>
            <person name="Rho A.M."/>
            <person name="Hwang C.Y."/>
        </authorList>
    </citation>
    <scope>NUCLEOTIDE SEQUENCE [LARGE SCALE GENOMIC DNA]</scope>
    <source>
        <strain evidence="2 3">HL-JVS1</strain>
    </source>
</reference>
<feature type="region of interest" description="Disordered" evidence="1">
    <location>
        <begin position="206"/>
        <end position="248"/>
    </location>
</feature>
<feature type="compositionally biased region" description="Basic and acidic residues" evidence="1">
    <location>
        <begin position="230"/>
        <end position="248"/>
    </location>
</feature>
<feature type="compositionally biased region" description="Low complexity" evidence="1">
    <location>
        <begin position="96"/>
        <end position="124"/>
    </location>
</feature>
<evidence type="ECO:0000313" key="3">
    <source>
        <dbReference type="Proteomes" id="UP001239782"/>
    </source>
</evidence>
<evidence type="ECO:0000256" key="1">
    <source>
        <dbReference type="SAM" id="MobiDB-lite"/>
    </source>
</evidence>
<evidence type="ECO:0000313" key="2">
    <source>
        <dbReference type="EMBL" id="WMS88387.1"/>
    </source>
</evidence>
<protein>
    <submittedName>
        <fullName evidence="2">Uncharacterized protein</fullName>
    </submittedName>
</protein>
<proteinExistence type="predicted"/>
<keyword evidence="3" id="KW-1185">Reference proteome</keyword>
<gene>
    <name evidence="2" type="ORF">Q9312_05600</name>
</gene>
<dbReference type="RefSeq" id="WP_309203601.1">
    <property type="nucleotide sequence ID" value="NZ_CP133548.1"/>
</dbReference>
<accession>A0AA51X7J5</accession>
<sequence>MVEGKFDIVFAGRTVPSKSMDEVKQNLARLFKTQPAQIERLFSGQEVTIKKALDYAQAMKYQSALKQAGALALLRKQESHTVESVAKTTNQQPAINPASTDTASANNASPVSSTSSEHTTASATPVETASVSQAEAADDGDWSVASAGEVLPAIEKAEAIPEPDLSGLNIAEVGATLGEKRQQEAVEIDTSDLTLGELGRLSPEREYAQKEVDVSSLSMAEAGEKIPQQKVEKELVDPNTEHLSLNDK</sequence>
<dbReference type="EMBL" id="CP133548">
    <property type="protein sequence ID" value="WMS88387.1"/>
    <property type="molecule type" value="Genomic_DNA"/>
</dbReference>
<feature type="region of interest" description="Disordered" evidence="1">
    <location>
        <begin position="83"/>
        <end position="141"/>
    </location>
</feature>
<dbReference type="Proteomes" id="UP001239782">
    <property type="component" value="Chromosome"/>
</dbReference>
<organism evidence="2 3">
    <name type="scientific">Pleionea litopenaei</name>
    <dbReference type="NCBI Taxonomy" id="3070815"/>
    <lineage>
        <taxon>Bacteria</taxon>
        <taxon>Pseudomonadati</taxon>
        <taxon>Pseudomonadota</taxon>
        <taxon>Gammaproteobacteria</taxon>
        <taxon>Oceanospirillales</taxon>
        <taxon>Pleioneaceae</taxon>
        <taxon>Pleionea</taxon>
    </lineage>
</organism>
<dbReference type="AlphaFoldDB" id="A0AA51X7J5"/>
<dbReference type="KEGG" id="plei:Q9312_05600"/>